<reference evidence="1" key="2">
    <citation type="journal article" date="2015" name="Data Brief">
        <title>Shoot transcriptome of the giant reed, Arundo donax.</title>
        <authorList>
            <person name="Barrero R.A."/>
            <person name="Guerrero F.D."/>
            <person name="Moolhuijzen P."/>
            <person name="Goolsby J.A."/>
            <person name="Tidwell J."/>
            <person name="Bellgard S.E."/>
            <person name="Bellgard M.I."/>
        </authorList>
    </citation>
    <scope>NUCLEOTIDE SEQUENCE</scope>
    <source>
        <tissue evidence="1">Shoot tissue taken approximately 20 cm above the soil surface</tissue>
    </source>
</reference>
<sequence>MNDGFMFAAGLNYWKLFPFQM</sequence>
<accession>A0A0A9EYU0</accession>
<reference evidence="1" key="1">
    <citation type="submission" date="2014-09" db="EMBL/GenBank/DDBJ databases">
        <authorList>
            <person name="Magalhaes I.L.F."/>
            <person name="Oliveira U."/>
            <person name="Santos F.R."/>
            <person name="Vidigal T.H.D.A."/>
            <person name="Brescovit A.D."/>
            <person name="Santos A.J."/>
        </authorList>
    </citation>
    <scope>NUCLEOTIDE SEQUENCE</scope>
    <source>
        <tissue evidence="1">Shoot tissue taken approximately 20 cm above the soil surface</tissue>
    </source>
</reference>
<name>A0A0A9EYU0_ARUDO</name>
<organism evidence="1">
    <name type="scientific">Arundo donax</name>
    <name type="common">Giant reed</name>
    <name type="synonym">Donax arundinaceus</name>
    <dbReference type="NCBI Taxonomy" id="35708"/>
    <lineage>
        <taxon>Eukaryota</taxon>
        <taxon>Viridiplantae</taxon>
        <taxon>Streptophyta</taxon>
        <taxon>Embryophyta</taxon>
        <taxon>Tracheophyta</taxon>
        <taxon>Spermatophyta</taxon>
        <taxon>Magnoliopsida</taxon>
        <taxon>Liliopsida</taxon>
        <taxon>Poales</taxon>
        <taxon>Poaceae</taxon>
        <taxon>PACMAD clade</taxon>
        <taxon>Arundinoideae</taxon>
        <taxon>Arundineae</taxon>
        <taxon>Arundo</taxon>
    </lineage>
</organism>
<evidence type="ECO:0000313" key="1">
    <source>
        <dbReference type="EMBL" id="JAE05955.1"/>
    </source>
</evidence>
<dbReference type="AlphaFoldDB" id="A0A0A9EYU0"/>
<dbReference type="EMBL" id="GBRH01191941">
    <property type="protein sequence ID" value="JAE05955.1"/>
    <property type="molecule type" value="Transcribed_RNA"/>
</dbReference>
<protein>
    <submittedName>
        <fullName evidence="1">Uncharacterized protein</fullName>
    </submittedName>
</protein>
<proteinExistence type="predicted"/>